<feature type="transmembrane region" description="Helical" evidence="2">
    <location>
        <begin position="46"/>
        <end position="68"/>
    </location>
</feature>
<keyword evidence="1" id="KW-0378">Hydrolase</keyword>
<dbReference type="GO" id="GO:0098554">
    <property type="term" value="C:cytoplasmic side of endoplasmic reticulum membrane"/>
    <property type="evidence" value="ECO:0007669"/>
    <property type="project" value="TreeGrafter"/>
</dbReference>
<dbReference type="GO" id="GO:0042500">
    <property type="term" value="F:aspartic endopeptidase activity, intramembrane cleaving"/>
    <property type="evidence" value="ECO:0007669"/>
    <property type="project" value="InterPro"/>
</dbReference>
<dbReference type="EMBL" id="JABFAE010000004">
    <property type="protein sequence ID" value="MBA0826994.1"/>
    <property type="molecule type" value="Genomic_DNA"/>
</dbReference>
<dbReference type="PANTHER" id="PTHR12174">
    <property type="entry name" value="SIGNAL PEPTIDE PEPTIDASE"/>
    <property type="match status" value="1"/>
</dbReference>
<dbReference type="GO" id="GO:0033619">
    <property type="term" value="P:membrane protein proteolysis"/>
    <property type="evidence" value="ECO:0007669"/>
    <property type="project" value="TreeGrafter"/>
</dbReference>
<accession>A0A7J9IZK1</accession>
<keyword evidence="4" id="KW-1185">Reference proteome</keyword>
<sequence length="94" mass="10913">MLLKIPRMFDPWSGYSIMGFGDILLPGFLIAFSLRLELCGLHLQNILFLLMFVHANLFLTLDITRAAYGYRYDWLANKTLRAGYFVWVMIAYGL</sequence>
<reference evidence="3 4" key="1">
    <citation type="journal article" date="2019" name="Genome Biol. Evol.">
        <title>Insights into the evolution of the New World diploid cottons (Gossypium, subgenus Houzingenia) based on genome sequencing.</title>
        <authorList>
            <person name="Grover C.E."/>
            <person name="Arick M.A. 2nd"/>
            <person name="Thrash A."/>
            <person name="Conover J.L."/>
            <person name="Sanders W.S."/>
            <person name="Peterson D.G."/>
            <person name="Frelichowski J.E."/>
            <person name="Scheffler J.A."/>
            <person name="Scheffler B.E."/>
            <person name="Wendel J.F."/>
        </authorList>
    </citation>
    <scope>NUCLEOTIDE SEQUENCE [LARGE SCALE GENOMIC DNA]</scope>
    <source>
        <strain evidence="3">6</strain>
        <tissue evidence="3">Leaf</tissue>
    </source>
</reference>
<name>A0A7J9IZK1_9ROSI</name>
<keyword evidence="1" id="KW-0645">Protease</keyword>
<evidence type="ECO:0000313" key="3">
    <source>
        <dbReference type="EMBL" id="MBA0826994.1"/>
    </source>
</evidence>
<keyword evidence="2" id="KW-1133">Transmembrane helix</keyword>
<evidence type="ECO:0000256" key="2">
    <source>
        <dbReference type="SAM" id="Phobius"/>
    </source>
</evidence>
<dbReference type="GO" id="GO:0098553">
    <property type="term" value="C:lumenal side of endoplasmic reticulum membrane"/>
    <property type="evidence" value="ECO:0007669"/>
    <property type="project" value="TreeGrafter"/>
</dbReference>
<keyword evidence="2" id="KW-0472">Membrane</keyword>
<proteinExistence type="predicted"/>
<keyword evidence="2" id="KW-0812">Transmembrane</keyword>
<gene>
    <name evidence="3" type="ORF">Goarm_011805</name>
</gene>
<dbReference type="Pfam" id="PF04258">
    <property type="entry name" value="Peptidase_A22B"/>
    <property type="match status" value="1"/>
</dbReference>
<dbReference type="InterPro" id="IPR007369">
    <property type="entry name" value="Peptidase_A22B_SPP"/>
</dbReference>
<feature type="transmembrane region" description="Helical" evidence="2">
    <location>
        <begin position="12"/>
        <end position="34"/>
    </location>
</feature>
<evidence type="ECO:0000313" key="4">
    <source>
        <dbReference type="Proteomes" id="UP000593575"/>
    </source>
</evidence>
<organism evidence="3 4">
    <name type="scientific">Gossypium armourianum</name>
    <dbReference type="NCBI Taxonomy" id="34283"/>
    <lineage>
        <taxon>Eukaryota</taxon>
        <taxon>Viridiplantae</taxon>
        <taxon>Streptophyta</taxon>
        <taxon>Embryophyta</taxon>
        <taxon>Tracheophyta</taxon>
        <taxon>Spermatophyta</taxon>
        <taxon>Magnoliopsida</taxon>
        <taxon>eudicotyledons</taxon>
        <taxon>Gunneridae</taxon>
        <taxon>Pentapetalae</taxon>
        <taxon>rosids</taxon>
        <taxon>malvids</taxon>
        <taxon>Malvales</taxon>
        <taxon>Malvaceae</taxon>
        <taxon>Malvoideae</taxon>
        <taxon>Gossypium</taxon>
    </lineage>
</organism>
<dbReference type="AlphaFoldDB" id="A0A7J9IZK1"/>
<protein>
    <submittedName>
        <fullName evidence="3">Uncharacterized protein</fullName>
    </submittedName>
</protein>
<dbReference type="PANTHER" id="PTHR12174:SF75">
    <property type="entry name" value="SIGNAL PEPTIDE PEPTIDASE-LIKE 2"/>
    <property type="match status" value="1"/>
</dbReference>
<feature type="non-terminal residue" evidence="3">
    <location>
        <position position="94"/>
    </location>
</feature>
<dbReference type="GO" id="GO:0005765">
    <property type="term" value="C:lysosomal membrane"/>
    <property type="evidence" value="ECO:0007669"/>
    <property type="project" value="TreeGrafter"/>
</dbReference>
<evidence type="ECO:0000256" key="1">
    <source>
        <dbReference type="ARBA" id="ARBA00022670"/>
    </source>
</evidence>
<comment type="caution">
    <text evidence="3">The sequence shown here is derived from an EMBL/GenBank/DDBJ whole genome shotgun (WGS) entry which is preliminary data.</text>
</comment>
<dbReference type="GO" id="GO:0030660">
    <property type="term" value="C:Golgi-associated vesicle membrane"/>
    <property type="evidence" value="ECO:0007669"/>
    <property type="project" value="TreeGrafter"/>
</dbReference>
<dbReference type="Proteomes" id="UP000593575">
    <property type="component" value="Unassembled WGS sequence"/>
</dbReference>